<sequence length="147" mass="16533">MRRQLSVAAAILDHMDSDKHLATIDALCTADLSAEYSGSDLFLAGPGYRIVRLVDMDDLHVLREWISQVLNARWGEQHDPWGMPTLRVRSDRGEDIPEPWLAASIHMEQLNLWQPPGTERWIALGIADRDETDEAHLLAVASDIDPV</sequence>
<organism evidence="1 2">
    <name type="scientific">Streptomyces coacervatus</name>
    <dbReference type="NCBI Taxonomy" id="647381"/>
    <lineage>
        <taxon>Bacteria</taxon>
        <taxon>Bacillati</taxon>
        <taxon>Actinomycetota</taxon>
        <taxon>Actinomycetes</taxon>
        <taxon>Kitasatosporales</taxon>
        <taxon>Streptomycetaceae</taxon>
        <taxon>Streptomyces</taxon>
    </lineage>
</organism>
<keyword evidence="2" id="KW-1185">Reference proteome</keyword>
<comment type="caution">
    <text evidence="1">The sequence shown here is derived from an EMBL/GenBank/DDBJ whole genome shotgun (WGS) entry which is preliminary data.</text>
</comment>
<protein>
    <submittedName>
        <fullName evidence="1">Uncharacterized protein</fullName>
    </submittedName>
</protein>
<proteinExistence type="predicted"/>
<dbReference type="Proteomes" id="UP001501009">
    <property type="component" value="Unassembled WGS sequence"/>
</dbReference>
<name>A0ABP7J8U9_9ACTN</name>
<accession>A0ABP7J8U9</accession>
<reference evidence="2" key="1">
    <citation type="journal article" date="2019" name="Int. J. Syst. Evol. Microbiol.">
        <title>The Global Catalogue of Microorganisms (GCM) 10K type strain sequencing project: providing services to taxonomists for standard genome sequencing and annotation.</title>
        <authorList>
            <consortium name="The Broad Institute Genomics Platform"/>
            <consortium name="The Broad Institute Genome Sequencing Center for Infectious Disease"/>
            <person name="Wu L."/>
            <person name="Ma J."/>
        </authorList>
    </citation>
    <scope>NUCLEOTIDE SEQUENCE [LARGE SCALE GENOMIC DNA]</scope>
    <source>
        <strain evidence="2">JCM 17138</strain>
    </source>
</reference>
<evidence type="ECO:0000313" key="2">
    <source>
        <dbReference type="Proteomes" id="UP001501009"/>
    </source>
</evidence>
<dbReference type="EMBL" id="BAABDE010000034">
    <property type="protein sequence ID" value="GAA3836687.1"/>
    <property type="molecule type" value="Genomic_DNA"/>
</dbReference>
<evidence type="ECO:0000313" key="1">
    <source>
        <dbReference type="EMBL" id="GAA3836687.1"/>
    </source>
</evidence>
<gene>
    <name evidence="1" type="ORF">GCM10022403_081580</name>
</gene>